<dbReference type="Proteomes" id="UP001195769">
    <property type="component" value="Unassembled WGS sequence"/>
</dbReference>
<name>A0AAD4EID0_9AGAM</name>
<protein>
    <submittedName>
        <fullName evidence="2">Uncharacterized protein</fullName>
    </submittedName>
</protein>
<dbReference type="GeneID" id="64670810"/>
<feature type="region of interest" description="Disordered" evidence="1">
    <location>
        <begin position="121"/>
        <end position="200"/>
    </location>
</feature>
<dbReference type="RefSeq" id="XP_041232206.1">
    <property type="nucleotide sequence ID" value="XM_041376512.1"/>
</dbReference>
<organism evidence="2 3">
    <name type="scientific">Suillus fuscotomentosus</name>
    <dbReference type="NCBI Taxonomy" id="1912939"/>
    <lineage>
        <taxon>Eukaryota</taxon>
        <taxon>Fungi</taxon>
        <taxon>Dikarya</taxon>
        <taxon>Basidiomycota</taxon>
        <taxon>Agaricomycotina</taxon>
        <taxon>Agaricomycetes</taxon>
        <taxon>Agaricomycetidae</taxon>
        <taxon>Boletales</taxon>
        <taxon>Suillineae</taxon>
        <taxon>Suillaceae</taxon>
        <taxon>Suillus</taxon>
    </lineage>
</organism>
<evidence type="ECO:0000313" key="3">
    <source>
        <dbReference type="Proteomes" id="UP001195769"/>
    </source>
</evidence>
<accession>A0AAD4EID0</accession>
<sequence length="508" mass="56416">MPLSKHFCSVGLGMKLASLMSAPEVHDVTTMDRLTSSGLIRLILQESSPANSDELGHVLSLIFKSCTTEVFRAKDLKVLLKKIHPDTRIEAFQHIEDEATLVPLYDTHTCHWNWPLPESHSDKLAASGERSNQARENNSMDQGEREGENSGATDQRSGEWVIVDDTGAPTASESQVESLSQPEDNIMSTNASSASSDKAPVLHEIDRDSTKPWTTEQVFASFNNLLTFALLLQKPALAQKHNLSRIWNTSNSSSAIHGDEIVHKPDLTLLDDIEARWDTIKAICELTSSAYLPSHPLAKTLNTKAYLLLKHQLWRRFALLVSICNGYRELCVHLYDHSGGVTAEVIPDALIMESETTEIEDIVSEPPHTIEDMVPNPAANIPPNLVPLIDEVPSDSLSGLLPEPIGMCYLARKDEEEYIVKDHWVLGSKSEVLNEIRMMEKMDGICGVPPLVEYWLVEMEPGITLGLVLGAHTSKTLANMYRYAPCALLQFLPMQIPDFHVVGYILAR</sequence>
<dbReference type="AlphaFoldDB" id="A0AAD4EID0"/>
<feature type="compositionally biased region" description="Polar residues" evidence="1">
    <location>
        <begin position="129"/>
        <end position="141"/>
    </location>
</feature>
<reference evidence="2" key="1">
    <citation type="journal article" date="2020" name="New Phytol.">
        <title>Comparative genomics reveals dynamic genome evolution in host specialist ectomycorrhizal fungi.</title>
        <authorList>
            <person name="Lofgren L.A."/>
            <person name="Nguyen N.H."/>
            <person name="Vilgalys R."/>
            <person name="Ruytinx J."/>
            <person name="Liao H.L."/>
            <person name="Branco S."/>
            <person name="Kuo A."/>
            <person name="LaButti K."/>
            <person name="Lipzen A."/>
            <person name="Andreopoulos W."/>
            <person name="Pangilinan J."/>
            <person name="Riley R."/>
            <person name="Hundley H."/>
            <person name="Na H."/>
            <person name="Barry K."/>
            <person name="Grigoriev I.V."/>
            <person name="Stajich J.E."/>
            <person name="Kennedy P.G."/>
        </authorList>
    </citation>
    <scope>NUCLEOTIDE SEQUENCE</scope>
    <source>
        <strain evidence="2">FC203</strain>
    </source>
</reference>
<gene>
    <name evidence="2" type="ORF">F5891DRAFT_975395</name>
</gene>
<dbReference type="EMBL" id="JABBWK010000004">
    <property type="protein sequence ID" value="KAG1906631.1"/>
    <property type="molecule type" value="Genomic_DNA"/>
</dbReference>
<comment type="caution">
    <text evidence="2">The sequence shown here is derived from an EMBL/GenBank/DDBJ whole genome shotgun (WGS) entry which is preliminary data.</text>
</comment>
<feature type="compositionally biased region" description="Polar residues" evidence="1">
    <location>
        <begin position="169"/>
        <end position="196"/>
    </location>
</feature>
<proteinExistence type="predicted"/>
<evidence type="ECO:0000256" key="1">
    <source>
        <dbReference type="SAM" id="MobiDB-lite"/>
    </source>
</evidence>
<keyword evidence="3" id="KW-1185">Reference proteome</keyword>
<evidence type="ECO:0000313" key="2">
    <source>
        <dbReference type="EMBL" id="KAG1906631.1"/>
    </source>
</evidence>